<dbReference type="AlphaFoldDB" id="Q4RAH1"/>
<protein>
    <submittedName>
        <fullName evidence="1">(spotted green pufferfish) hypothetical protein</fullName>
    </submittedName>
</protein>
<proteinExistence type="predicted"/>
<sequence length="25" mass="2901">WENALFQYVKWKNDETLGGIEGCLS</sequence>
<reference evidence="1" key="1">
    <citation type="journal article" date="2004" name="Nature">
        <title>Genome duplication in the teleost fish Tetraodon nigroviridis reveals the early vertebrate proto-karyotype.</title>
        <authorList>
            <person name="Jaillon O."/>
            <person name="Aury J.-M."/>
            <person name="Brunet F."/>
            <person name="Petit J.-L."/>
            <person name="Stange-Thomann N."/>
            <person name="Mauceli E."/>
            <person name="Bouneau L."/>
            <person name="Fischer C."/>
            <person name="Ozouf-Costaz C."/>
            <person name="Bernot A."/>
            <person name="Nicaud S."/>
            <person name="Jaffe D."/>
            <person name="Fisher S."/>
            <person name="Lutfalla G."/>
            <person name="Dossat C."/>
            <person name="Segurens B."/>
            <person name="Dasilva C."/>
            <person name="Salanoubat M."/>
            <person name="Levy M."/>
            <person name="Boudet N."/>
            <person name="Castellano S."/>
            <person name="Anthouard V."/>
            <person name="Jubin C."/>
            <person name="Castelli V."/>
            <person name="Katinka M."/>
            <person name="Vacherie B."/>
            <person name="Biemont C."/>
            <person name="Skalli Z."/>
            <person name="Cattolico L."/>
            <person name="Poulain J."/>
            <person name="De Berardinis V."/>
            <person name="Cruaud C."/>
            <person name="Duprat S."/>
            <person name="Brottier P."/>
            <person name="Coutanceau J.-P."/>
            <person name="Gouzy J."/>
            <person name="Parra G."/>
            <person name="Lardier G."/>
            <person name="Chapple C."/>
            <person name="McKernan K.J."/>
            <person name="McEwan P."/>
            <person name="Bosak S."/>
            <person name="Kellis M."/>
            <person name="Volff J.-N."/>
            <person name="Guigo R."/>
            <person name="Zody M.C."/>
            <person name="Mesirov J."/>
            <person name="Lindblad-Toh K."/>
            <person name="Birren B."/>
            <person name="Nusbaum C."/>
            <person name="Kahn D."/>
            <person name="Robinson-Rechavi M."/>
            <person name="Laudet V."/>
            <person name="Schachter V."/>
            <person name="Quetier F."/>
            <person name="Saurin W."/>
            <person name="Scarpelli C."/>
            <person name="Wincker P."/>
            <person name="Lander E.S."/>
            <person name="Weissenbach J."/>
            <person name="Roest Crollius H."/>
        </authorList>
    </citation>
    <scope>NUCLEOTIDE SEQUENCE [LARGE SCALE GENOMIC DNA]</scope>
</reference>
<name>Q4RAH1_TETNG</name>
<reference evidence="1" key="2">
    <citation type="submission" date="2004-02" db="EMBL/GenBank/DDBJ databases">
        <authorList>
            <consortium name="Genoscope"/>
            <consortium name="Whitehead Institute Centre for Genome Research"/>
        </authorList>
    </citation>
    <scope>NUCLEOTIDE SEQUENCE</scope>
</reference>
<feature type="non-terminal residue" evidence="1">
    <location>
        <position position="25"/>
    </location>
</feature>
<feature type="non-terminal residue" evidence="1">
    <location>
        <position position="1"/>
    </location>
</feature>
<comment type="caution">
    <text evidence="1">The sequence shown here is derived from an EMBL/GenBank/DDBJ whole genome shotgun (WGS) entry which is preliminary data.</text>
</comment>
<dbReference type="EMBL" id="CAAE01023657">
    <property type="protein sequence ID" value="CAG14612.1"/>
    <property type="molecule type" value="Genomic_DNA"/>
</dbReference>
<gene>
    <name evidence="1" type="ORF">GSTENG00038899001</name>
</gene>
<dbReference type="KEGG" id="tng:GSTEN00038899G001"/>
<accession>Q4RAH1</accession>
<organism evidence="1">
    <name type="scientific">Tetraodon nigroviridis</name>
    <name type="common">Spotted green pufferfish</name>
    <name type="synonym">Chelonodon nigroviridis</name>
    <dbReference type="NCBI Taxonomy" id="99883"/>
    <lineage>
        <taxon>Eukaryota</taxon>
        <taxon>Metazoa</taxon>
        <taxon>Chordata</taxon>
        <taxon>Craniata</taxon>
        <taxon>Vertebrata</taxon>
        <taxon>Euteleostomi</taxon>
        <taxon>Actinopterygii</taxon>
        <taxon>Neopterygii</taxon>
        <taxon>Teleostei</taxon>
        <taxon>Neoteleostei</taxon>
        <taxon>Acanthomorphata</taxon>
        <taxon>Eupercaria</taxon>
        <taxon>Tetraodontiformes</taxon>
        <taxon>Tetradontoidea</taxon>
        <taxon>Tetraodontidae</taxon>
        <taxon>Tetraodon</taxon>
    </lineage>
</organism>
<evidence type="ECO:0000313" key="1">
    <source>
        <dbReference type="EMBL" id="CAG14612.1"/>
    </source>
</evidence>